<dbReference type="AlphaFoldDB" id="A0A939GHI9"/>
<dbReference type="RefSeq" id="WP_207364142.1">
    <property type="nucleotide sequence ID" value="NZ_JAFMYV010000003.1"/>
</dbReference>
<gene>
    <name evidence="1" type="ORF">J2I47_08540</name>
</gene>
<evidence type="ECO:0000313" key="1">
    <source>
        <dbReference type="EMBL" id="MBO0936587.1"/>
    </source>
</evidence>
<comment type="caution">
    <text evidence="1">The sequence shown here is derived from an EMBL/GenBank/DDBJ whole genome shotgun (WGS) entry which is preliminary data.</text>
</comment>
<proteinExistence type="predicted"/>
<evidence type="ECO:0008006" key="3">
    <source>
        <dbReference type="Google" id="ProtNLM"/>
    </source>
</evidence>
<protein>
    <recommendedName>
        <fullName evidence="3">Protein kinase domain-containing protein</fullName>
    </recommendedName>
</protein>
<keyword evidence="2" id="KW-1185">Reference proteome</keyword>
<sequence>MKYPRRLSSGANNTVIVLSETEVAKLFTGDTRSDIGSEAEKMKVANAINDLVVRFVRLDYNEALAAEMLVMERIRPIDYRAYEVERRELWFDVFADELAQLHASGFVHRDLKRPSNLDGLAFDNILLTEQGLRLIDVGISALKSQVGDTIFAKYIEIEQAEMVQFKAYFLNR</sequence>
<dbReference type="SUPFAM" id="SSF56112">
    <property type="entry name" value="Protein kinase-like (PK-like)"/>
    <property type="match status" value="1"/>
</dbReference>
<dbReference type="Proteomes" id="UP000664034">
    <property type="component" value="Unassembled WGS sequence"/>
</dbReference>
<accession>A0A939GHI9</accession>
<organism evidence="1 2">
    <name type="scientific">Fibrella rubiginis</name>
    <dbReference type="NCBI Taxonomy" id="2817060"/>
    <lineage>
        <taxon>Bacteria</taxon>
        <taxon>Pseudomonadati</taxon>
        <taxon>Bacteroidota</taxon>
        <taxon>Cytophagia</taxon>
        <taxon>Cytophagales</taxon>
        <taxon>Spirosomataceae</taxon>
        <taxon>Fibrella</taxon>
    </lineage>
</organism>
<evidence type="ECO:0000313" key="2">
    <source>
        <dbReference type="Proteomes" id="UP000664034"/>
    </source>
</evidence>
<dbReference type="Gene3D" id="1.10.510.10">
    <property type="entry name" value="Transferase(Phosphotransferase) domain 1"/>
    <property type="match status" value="1"/>
</dbReference>
<name>A0A939GHI9_9BACT</name>
<dbReference type="EMBL" id="JAFMYV010000003">
    <property type="protein sequence ID" value="MBO0936587.1"/>
    <property type="molecule type" value="Genomic_DNA"/>
</dbReference>
<dbReference type="InterPro" id="IPR011009">
    <property type="entry name" value="Kinase-like_dom_sf"/>
</dbReference>
<reference evidence="1" key="1">
    <citation type="submission" date="2021-03" db="EMBL/GenBank/DDBJ databases">
        <title>Fibrella sp. HMF5335 genome sequencing and assembly.</title>
        <authorList>
            <person name="Kang H."/>
            <person name="Kim H."/>
            <person name="Bae S."/>
            <person name="Joh K."/>
        </authorList>
    </citation>
    <scope>NUCLEOTIDE SEQUENCE</scope>
    <source>
        <strain evidence="1">HMF5335</strain>
    </source>
</reference>